<dbReference type="GO" id="GO:0005886">
    <property type="term" value="C:plasma membrane"/>
    <property type="evidence" value="ECO:0007669"/>
    <property type="project" value="UniProtKB-SubCell"/>
</dbReference>
<dbReference type="PANTHER" id="PTHR43646">
    <property type="entry name" value="GLYCOSYLTRANSFERASE"/>
    <property type="match status" value="1"/>
</dbReference>
<dbReference type="CDD" id="cd02522">
    <property type="entry name" value="GT_2_like_a"/>
    <property type="match status" value="1"/>
</dbReference>
<comment type="subcellular location">
    <subcellularLocation>
        <location evidence="1">Cell membrane</location>
    </subcellularLocation>
</comment>
<evidence type="ECO:0000256" key="4">
    <source>
        <dbReference type="ARBA" id="ARBA00022679"/>
    </source>
</evidence>
<dbReference type="InterPro" id="IPR026461">
    <property type="entry name" value="Trfase_2_rSAM/seldom_assoc"/>
</dbReference>
<keyword evidence="3" id="KW-0328">Glycosyltransferase</keyword>
<proteinExistence type="predicted"/>
<reference evidence="7 8" key="1">
    <citation type="journal article" date="2015" name="Genome Announc.">
        <title>Complete Genome of Geobacter pickeringii G13T, a Metal-Reducing Isolate from Sedimentary Kaolin Deposits.</title>
        <authorList>
            <person name="Badalamenti J.P."/>
            <person name="Bond D.R."/>
        </authorList>
    </citation>
    <scope>NUCLEOTIDE SEQUENCE [LARGE SCALE GENOMIC DNA]</scope>
    <source>
        <strain evidence="7 8">G13</strain>
    </source>
</reference>
<dbReference type="AlphaFoldDB" id="A0A0B5BLH7"/>
<dbReference type="PANTHER" id="PTHR43646:SF2">
    <property type="entry name" value="GLYCOSYLTRANSFERASE 2-LIKE DOMAIN-CONTAINING PROTEIN"/>
    <property type="match status" value="1"/>
</dbReference>
<protein>
    <submittedName>
        <fullName evidence="7">Glycosyl transferase</fullName>
    </submittedName>
</protein>
<sequence length="372" mass="40851">MPSRSEAPHISVIVPVLNEAPAVAPLLGTLAAQRGVTLELVIADGGSDDGTVAAVRALAAEVPFPVTVVTAGRGRGRQMNAGCRASRSGTLLFLHADCAFPDPRALLTARESLETAIARRGDGRVAGHFRLRFARSDAAPALPWHFYEWKARLHRAGCTHGDQGLLIRRSFFEEAGPFDESLPILEDVALAARVAAAGEWLLLPGEIVTSARRFEVEGVRERQTVNALLMNFAHIGWSDGVAELVAGYRLQGGAERLHLAPILRRIDGLLRRLPRAERRRLWHATGGYVRGNAWQLPFALDARRHFRAGDPPGSGEATLLALHDRFFDRLTDNRGGTAAAALLTWLWFRLSLRRERPDEKKRAEDLPRPSVR</sequence>
<dbReference type="Proteomes" id="UP000057609">
    <property type="component" value="Chromosome"/>
</dbReference>
<evidence type="ECO:0000259" key="6">
    <source>
        <dbReference type="Pfam" id="PF00535"/>
    </source>
</evidence>
<dbReference type="OrthoDB" id="5291101at2"/>
<dbReference type="SUPFAM" id="SSF53448">
    <property type="entry name" value="Nucleotide-diphospho-sugar transferases"/>
    <property type="match status" value="1"/>
</dbReference>
<organism evidence="7 8">
    <name type="scientific">Geobacter pickeringii</name>
    <dbReference type="NCBI Taxonomy" id="345632"/>
    <lineage>
        <taxon>Bacteria</taxon>
        <taxon>Pseudomonadati</taxon>
        <taxon>Thermodesulfobacteriota</taxon>
        <taxon>Desulfuromonadia</taxon>
        <taxon>Geobacterales</taxon>
        <taxon>Geobacteraceae</taxon>
        <taxon>Geobacter</taxon>
    </lineage>
</organism>
<dbReference type="RefSeq" id="WP_039745693.1">
    <property type="nucleotide sequence ID" value="NZ_CP009788.1"/>
</dbReference>
<evidence type="ECO:0000256" key="1">
    <source>
        <dbReference type="ARBA" id="ARBA00004236"/>
    </source>
</evidence>
<dbReference type="InterPro" id="IPR029044">
    <property type="entry name" value="Nucleotide-diphossugar_trans"/>
</dbReference>
<keyword evidence="8" id="KW-1185">Reference proteome</keyword>
<dbReference type="Gene3D" id="3.90.550.10">
    <property type="entry name" value="Spore Coat Polysaccharide Biosynthesis Protein SpsA, Chain A"/>
    <property type="match status" value="1"/>
</dbReference>
<keyword evidence="5" id="KW-0472">Membrane</keyword>
<dbReference type="KEGG" id="gpi:GPICK_11410"/>
<evidence type="ECO:0000256" key="3">
    <source>
        <dbReference type="ARBA" id="ARBA00022676"/>
    </source>
</evidence>
<accession>A0A0B5BLH7</accession>
<evidence type="ECO:0000256" key="5">
    <source>
        <dbReference type="ARBA" id="ARBA00023136"/>
    </source>
</evidence>
<feature type="domain" description="Glycosyltransferase 2-like" evidence="6">
    <location>
        <begin position="11"/>
        <end position="103"/>
    </location>
</feature>
<dbReference type="EMBL" id="CP009788">
    <property type="protein sequence ID" value="AJE04906.1"/>
    <property type="molecule type" value="Genomic_DNA"/>
</dbReference>
<dbReference type="HOGENOM" id="CLU_025996_17_3_7"/>
<dbReference type="Pfam" id="PF00535">
    <property type="entry name" value="Glycos_transf_2"/>
    <property type="match status" value="1"/>
</dbReference>
<dbReference type="STRING" id="345632.GPICK_11410"/>
<evidence type="ECO:0000256" key="2">
    <source>
        <dbReference type="ARBA" id="ARBA00022475"/>
    </source>
</evidence>
<keyword evidence="4 7" id="KW-0808">Transferase</keyword>
<evidence type="ECO:0000313" key="7">
    <source>
        <dbReference type="EMBL" id="AJE04906.1"/>
    </source>
</evidence>
<keyword evidence="2" id="KW-1003">Cell membrane</keyword>
<evidence type="ECO:0000313" key="8">
    <source>
        <dbReference type="Proteomes" id="UP000057609"/>
    </source>
</evidence>
<gene>
    <name evidence="7" type="ORF">GPICK_11410</name>
</gene>
<name>A0A0B5BLH7_9BACT</name>
<dbReference type="GO" id="GO:0016757">
    <property type="term" value="F:glycosyltransferase activity"/>
    <property type="evidence" value="ECO:0007669"/>
    <property type="project" value="UniProtKB-KW"/>
</dbReference>
<dbReference type="InterPro" id="IPR001173">
    <property type="entry name" value="Glyco_trans_2-like"/>
</dbReference>
<dbReference type="NCBIfam" id="TIGR04283">
    <property type="entry name" value="glyco_like_mftF"/>
    <property type="match status" value="1"/>
</dbReference>